<keyword evidence="1" id="KW-0472">Membrane</keyword>
<evidence type="ECO:0008006" key="4">
    <source>
        <dbReference type="Google" id="ProtNLM"/>
    </source>
</evidence>
<feature type="transmembrane region" description="Helical" evidence="1">
    <location>
        <begin position="35"/>
        <end position="54"/>
    </location>
</feature>
<reference evidence="2" key="1">
    <citation type="submission" date="2023-04" db="EMBL/GenBank/DDBJ databases">
        <title>Black Yeasts Isolated from many extreme environments.</title>
        <authorList>
            <person name="Coleine C."/>
            <person name="Stajich J.E."/>
            <person name="Selbmann L."/>
        </authorList>
    </citation>
    <scope>NUCLEOTIDE SEQUENCE</scope>
    <source>
        <strain evidence="2">CCFEE 5312</strain>
    </source>
</reference>
<gene>
    <name evidence="2" type="ORF">LTR09_007130</name>
</gene>
<comment type="caution">
    <text evidence="2">The sequence shown here is derived from an EMBL/GenBank/DDBJ whole genome shotgun (WGS) entry which is preliminary data.</text>
</comment>
<dbReference type="EMBL" id="JAWDJX010000024">
    <property type="protein sequence ID" value="KAK3051830.1"/>
    <property type="molecule type" value="Genomic_DNA"/>
</dbReference>
<dbReference type="Proteomes" id="UP001271007">
    <property type="component" value="Unassembled WGS sequence"/>
</dbReference>
<dbReference type="InterPro" id="IPR025444">
    <property type="entry name" value="Monooxy_af470"/>
</dbReference>
<accession>A0AAJ0DD75</accession>
<feature type="transmembrane region" description="Helical" evidence="1">
    <location>
        <begin position="61"/>
        <end position="84"/>
    </location>
</feature>
<organism evidence="2 3">
    <name type="scientific">Extremus antarcticus</name>
    <dbReference type="NCBI Taxonomy" id="702011"/>
    <lineage>
        <taxon>Eukaryota</taxon>
        <taxon>Fungi</taxon>
        <taxon>Dikarya</taxon>
        <taxon>Ascomycota</taxon>
        <taxon>Pezizomycotina</taxon>
        <taxon>Dothideomycetes</taxon>
        <taxon>Dothideomycetidae</taxon>
        <taxon>Mycosphaerellales</taxon>
        <taxon>Extremaceae</taxon>
        <taxon>Extremus</taxon>
    </lineage>
</organism>
<protein>
    <recommendedName>
        <fullName evidence="4">Monooxygenase</fullName>
    </recommendedName>
</protein>
<dbReference type="AlphaFoldDB" id="A0AAJ0DD75"/>
<dbReference type="SUPFAM" id="SSF54909">
    <property type="entry name" value="Dimeric alpha+beta barrel"/>
    <property type="match status" value="1"/>
</dbReference>
<evidence type="ECO:0000313" key="3">
    <source>
        <dbReference type="Proteomes" id="UP001271007"/>
    </source>
</evidence>
<name>A0AAJ0DD75_9PEZI</name>
<dbReference type="Pfam" id="PF13826">
    <property type="entry name" value="Monooxy_af470-like"/>
    <property type="match status" value="1"/>
</dbReference>
<sequence length="298" mass="33601">MAFKPIFNAFEKKPLSQYFRGGKNVGGLTTLRDNFTIPTWLMFGALLQGLLSFLPYRNIMLVAPVALIILYKSAVALLQTFGLLKNPYMDGVIPQRTAILYANAHNQHSTPGGDEVCAILLASRSNHPLGMFAPGFKEVGERFTWMTKEMEKSPTEHGFLGASTWINSGDRGYSSEVMVIIYFESMHHLHTYAHGTRHTETMQWWQANADKLKHVGIMHEVFAAPKHSWEGIYVNYHPTGLGATFKEVEVDGVKKWASPLVEGKGKLTYSKGRMGRKFDEEKEWTAFEKTMGEADGRY</sequence>
<proteinExistence type="predicted"/>
<keyword evidence="1" id="KW-1133">Transmembrane helix</keyword>
<dbReference type="InterPro" id="IPR011008">
    <property type="entry name" value="Dimeric_a/b-barrel"/>
</dbReference>
<keyword evidence="3" id="KW-1185">Reference proteome</keyword>
<evidence type="ECO:0000256" key="1">
    <source>
        <dbReference type="SAM" id="Phobius"/>
    </source>
</evidence>
<keyword evidence="1" id="KW-0812">Transmembrane</keyword>
<evidence type="ECO:0000313" key="2">
    <source>
        <dbReference type="EMBL" id="KAK3051830.1"/>
    </source>
</evidence>